<protein>
    <submittedName>
        <fullName evidence="2">Peptidase C11 clostripain</fullName>
    </submittedName>
</protein>
<dbReference type="Gene3D" id="2.60.40.10">
    <property type="entry name" value="Immunoglobulins"/>
    <property type="match status" value="1"/>
</dbReference>
<sequence>MSPGRLAAMLPLARRNTTVLPLARYTTTVLLALLLLAPPVVLPGPVAPLGGSLLGAAGAEKPLPKWGFYVYMAGDNSLSEEAADDLLEMQAAGSNGDREVVALVDQSGDHDSRAYRVLRDGLEKTPLADVGSGWGDELDMGDPATLRDFLMWATTEYPAQERILVIWNHGNGFKRVAEDKGSYLTVPEIEGALAEYRSATGHGPLTLIGFDACLMGMFEIAYELREHAAYIHGSEAYEPQEGWTYNHLLPLLGAETTREAMLEAVVHTYVESYRNGSVPSGYSVTASVIDTALLEPLNAAISNFGAELRAVQTLYRDEVDEARANAQVFENNYYRDLYDLTLHAAVEVPSPAVRLAGDRVRQAQANATVVEGHWTMPGRRDVSDAHGLTIYYPASTPSSRYFDLAAAEGGGWRAFIDALNSELPQPHASLGANASADGANLTLAGSFSGDAARLELFLQDADGNIVAHEEHALDGDGSGGALPAVTLRPARSGSYRLDALLYDDDGWLQDHYITEELVVDLQLPDIVVEIAGPVIGFPNGQWVIAGTLSEGHTFSLGGTISNQGTVTATNIQLVVTDGGGTWQFQWPELTPGNSTEWLTPWELSNLAAGNYTVSAIATTNTASDEDPASNMDNYMLQIVPPGLHSYQITSNHVNITQFEEGDFSPTVVNITLDGDTGQGVAFVELLLDYPVAWSLQDTSGYFTGADGNVFSYGIHPENSQYTALLVPAGTASLLASFLPSLSSVAGPHEVGISLIDHNNSSAGSSTFTVNVPQYHGLRLSAAEQDNGDWVLFVENSGNGQETVMLTKNLPEGLTLHLSESYMQLAPFETREVRLSGIAGVEGSYSVSFSAQSQLQPEVQVNLTFELSVGGEANSSWIPALLLGLAGASVVAWAVTRRQLL</sequence>
<dbReference type="AlphaFoldDB" id="A0A075GV62"/>
<evidence type="ECO:0000256" key="1">
    <source>
        <dbReference type="SAM" id="Phobius"/>
    </source>
</evidence>
<dbReference type="PANTHER" id="PTHR37835">
    <property type="entry name" value="ALPHA-CLOSTRIPAIN"/>
    <property type="match status" value="1"/>
</dbReference>
<dbReference type="InterPro" id="IPR013783">
    <property type="entry name" value="Ig-like_fold"/>
</dbReference>
<dbReference type="Pfam" id="PF03415">
    <property type="entry name" value="Peptidase_C11"/>
    <property type="match status" value="1"/>
</dbReference>
<dbReference type="EMBL" id="KF900763">
    <property type="protein sequence ID" value="AIF06207.1"/>
    <property type="molecule type" value="Genomic_DNA"/>
</dbReference>
<name>A0A075GV62_9EURY</name>
<keyword evidence="1" id="KW-0812">Transmembrane</keyword>
<proteinExistence type="predicted"/>
<organism evidence="2">
    <name type="scientific">uncultured marine group II/III euryarchaeote KM3_190_A12</name>
    <dbReference type="NCBI Taxonomy" id="1457961"/>
    <lineage>
        <taxon>Archaea</taxon>
        <taxon>Methanobacteriati</taxon>
        <taxon>Methanobacteriota</taxon>
        <taxon>environmental samples</taxon>
    </lineage>
</organism>
<dbReference type="PANTHER" id="PTHR37835:SF1">
    <property type="entry name" value="ALPHA-CLOSTRIPAIN"/>
    <property type="match status" value="1"/>
</dbReference>
<dbReference type="InterPro" id="IPR005077">
    <property type="entry name" value="Peptidase_C11"/>
</dbReference>
<reference evidence="2" key="1">
    <citation type="journal article" date="2014" name="Genome Biol. Evol.">
        <title>Pangenome evidence for extensive interdomain horizontal transfer affecting lineage core and shell genes in uncultured planktonic thaumarchaeota and euryarchaeota.</title>
        <authorList>
            <person name="Deschamps P."/>
            <person name="Zivanovic Y."/>
            <person name="Moreira D."/>
            <person name="Rodriguez-Valera F."/>
            <person name="Lopez-Garcia P."/>
        </authorList>
    </citation>
    <scope>NUCLEOTIDE SEQUENCE</scope>
</reference>
<dbReference type="Gene3D" id="3.40.50.11970">
    <property type="match status" value="1"/>
</dbReference>
<keyword evidence="1" id="KW-1133">Transmembrane helix</keyword>
<keyword evidence="1" id="KW-0472">Membrane</keyword>
<feature type="transmembrane region" description="Helical" evidence="1">
    <location>
        <begin position="876"/>
        <end position="895"/>
    </location>
</feature>
<accession>A0A075GV62</accession>
<evidence type="ECO:0000313" key="2">
    <source>
        <dbReference type="EMBL" id="AIF06207.1"/>
    </source>
</evidence>